<organism evidence="2 3">
    <name type="scientific">Parascaris univalens</name>
    <name type="common">Nematode worm</name>
    <dbReference type="NCBI Taxonomy" id="6257"/>
    <lineage>
        <taxon>Eukaryota</taxon>
        <taxon>Metazoa</taxon>
        <taxon>Ecdysozoa</taxon>
        <taxon>Nematoda</taxon>
        <taxon>Chromadorea</taxon>
        <taxon>Rhabditida</taxon>
        <taxon>Spirurina</taxon>
        <taxon>Ascaridomorpha</taxon>
        <taxon>Ascaridoidea</taxon>
        <taxon>Ascarididae</taxon>
        <taxon>Parascaris</taxon>
    </lineage>
</organism>
<name>A0A915AZ63_PARUN</name>
<feature type="compositionally biased region" description="Polar residues" evidence="1">
    <location>
        <begin position="61"/>
        <end position="84"/>
    </location>
</feature>
<sequence>MKTRVDAVEEVLLDEELAHLSCEQDLKDRNDEQRDIVMGKNETATSIIPTCATKSAVVTDSLAESISQDAEQQESEVTNGSGSSDHIDDKLEGEESQELERIEIEHEELPSFNEEGKRDEFDQEQVLGHIPEVGSDARNSRKPEQYSPMFM</sequence>
<evidence type="ECO:0000256" key="1">
    <source>
        <dbReference type="SAM" id="MobiDB-lite"/>
    </source>
</evidence>
<proteinExistence type="predicted"/>
<accession>A0A915AZ63</accession>
<dbReference type="Proteomes" id="UP000887569">
    <property type="component" value="Unplaced"/>
</dbReference>
<protein>
    <submittedName>
        <fullName evidence="3">Uncharacterized protein</fullName>
    </submittedName>
</protein>
<evidence type="ECO:0000313" key="3">
    <source>
        <dbReference type="WBParaSite" id="PgR020_g136_t04"/>
    </source>
</evidence>
<reference evidence="3" key="1">
    <citation type="submission" date="2022-11" db="UniProtKB">
        <authorList>
            <consortium name="WormBaseParasite"/>
        </authorList>
    </citation>
    <scope>IDENTIFICATION</scope>
</reference>
<evidence type="ECO:0000313" key="2">
    <source>
        <dbReference type="Proteomes" id="UP000887569"/>
    </source>
</evidence>
<dbReference type="WBParaSite" id="PgR020_g136_t04">
    <property type="protein sequence ID" value="PgR020_g136_t04"/>
    <property type="gene ID" value="PgR020_g136"/>
</dbReference>
<dbReference type="AlphaFoldDB" id="A0A915AZ63"/>
<feature type="region of interest" description="Disordered" evidence="1">
    <location>
        <begin position="61"/>
        <end position="151"/>
    </location>
</feature>
<keyword evidence="2" id="KW-1185">Reference proteome</keyword>
<feature type="compositionally biased region" description="Basic and acidic residues" evidence="1">
    <location>
        <begin position="98"/>
        <end position="120"/>
    </location>
</feature>